<gene>
    <name evidence="1" type="ORF">H5410_027024</name>
</gene>
<dbReference type="Proteomes" id="UP000824120">
    <property type="component" value="Chromosome 5"/>
</dbReference>
<evidence type="ECO:0000313" key="1">
    <source>
        <dbReference type="EMBL" id="KAG5605532.1"/>
    </source>
</evidence>
<name>A0A9J5Z2A0_SOLCO</name>
<dbReference type="OrthoDB" id="1932527at2759"/>
<keyword evidence="2" id="KW-1185">Reference proteome</keyword>
<accession>A0A9J5Z2A0</accession>
<dbReference type="PANTHER" id="PTHR46890:SF48">
    <property type="entry name" value="RNA-DIRECTED DNA POLYMERASE"/>
    <property type="match status" value="1"/>
</dbReference>
<proteinExistence type="predicted"/>
<evidence type="ECO:0000313" key="2">
    <source>
        <dbReference type="Proteomes" id="UP000824120"/>
    </source>
</evidence>
<protein>
    <submittedName>
        <fullName evidence="1">Uncharacterized protein</fullName>
    </submittedName>
</protein>
<reference evidence="1 2" key="1">
    <citation type="submission" date="2020-09" db="EMBL/GenBank/DDBJ databases">
        <title>De no assembly of potato wild relative species, Solanum commersonii.</title>
        <authorList>
            <person name="Cho K."/>
        </authorList>
    </citation>
    <scope>NUCLEOTIDE SEQUENCE [LARGE SCALE GENOMIC DNA]</scope>
    <source>
        <strain evidence="1">LZ3.2</strain>
        <tissue evidence="1">Leaf</tissue>
    </source>
</reference>
<comment type="caution">
    <text evidence="1">The sequence shown here is derived from an EMBL/GenBank/DDBJ whole genome shotgun (WGS) entry which is preliminary data.</text>
</comment>
<dbReference type="EMBL" id="JACXVP010000005">
    <property type="protein sequence ID" value="KAG5605532.1"/>
    <property type="molecule type" value="Genomic_DNA"/>
</dbReference>
<dbReference type="PANTHER" id="PTHR46890">
    <property type="entry name" value="NON-LTR RETROLELEMENT REVERSE TRANSCRIPTASE-LIKE PROTEIN-RELATED"/>
    <property type="match status" value="1"/>
</dbReference>
<sequence length="212" mass="25147">MRWFNDGDRNTNIFHGIRKKLHMTEMQTAHRDVFNISKNIWARAISFFGDQFRAVMEMKNEEMCRLLNIEEFKQVAFELNGDNRSGLDVFSEMFYQSCWEILGQKQGDPLSPTLFIITTEVLDRVLNKLHEDARFLGYEMPKWSPLINHLSHASYHIVLFRGHEVYLRDDGVLREYKKSLGHMINLNKSFFYLHDNTPLIMSIRLKRIMGIK</sequence>
<organism evidence="1 2">
    <name type="scientific">Solanum commersonii</name>
    <name type="common">Commerson's wild potato</name>
    <name type="synonym">Commerson's nightshade</name>
    <dbReference type="NCBI Taxonomy" id="4109"/>
    <lineage>
        <taxon>Eukaryota</taxon>
        <taxon>Viridiplantae</taxon>
        <taxon>Streptophyta</taxon>
        <taxon>Embryophyta</taxon>
        <taxon>Tracheophyta</taxon>
        <taxon>Spermatophyta</taxon>
        <taxon>Magnoliopsida</taxon>
        <taxon>eudicotyledons</taxon>
        <taxon>Gunneridae</taxon>
        <taxon>Pentapetalae</taxon>
        <taxon>asterids</taxon>
        <taxon>lamiids</taxon>
        <taxon>Solanales</taxon>
        <taxon>Solanaceae</taxon>
        <taxon>Solanoideae</taxon>
        <taxon>Solaneae</taxon>
        <taxon>Solanum</taxon>
    </lineage>
</organism>
<dbReference type="InterPro" id="IPR052343">
    <property type="entry name" value="Retrotransposon-Effector_Assoc"/>
</dbReference>
<dbReference type="AlphaFoldDB" id="A0A9J5Z2A0"/>